<dbReference type="PANTHER" id="PTHR43101:SF1">
    <property type="entry name" value="BETA-FRUCTOSIDASE"/>
    <property type="match status" value="1"/>
</dbReference>
<reference evidence="6 7" key="1">
    <citation type="submission" date="2020-12" db="EMBL/GenBank/DDBJ databases">
        <authorList>
            <person name="Zhou J."/>
        </authorList>
    </citation>
    <scope>NUCLEOTIDE SEQUENCE [LARGE SCALE GENOMIC DNA]</scope>
    <source>
        <strain evidence="6 7">CCUG 61299</strain>
    </source>
</reference>
<evidence type="ECO:0000256" key="1">
    <source>
        <dbReference type="ARBA" id="ARBA00009902"/>
    </source>
</evidence>
<dbReference type="GO" id="GO:0005975">
    <property type="term" value="P:carbohydrate metabolic process"/>
    <property type="evidence" value="ECO:0007669"/>
    <property type="project" value="InterPro"/>
</dbReference>
<accession>A0A7T7S0T7</accession>
<dbReference type="Gene3D" id="2.115.10.20">
    <property type="entry name" value="Glycosyl hydrolase domain, family 43"/>
    <property type="match status" value="1"/>
</dbReference>
<feature type="domain" description="Glycosyl hydrolase family 32 N-terminal" evidence="5">
    <location>
        <begin position="28"/>
        <end position="359"/>
    </location>
</feature>
<dbReference type="InterPro" id="IPR023296">
    <property type="entry name" value="Glyco_hydro_beta-prop_sf"/>
</dbReference>
<keyword evidence="3 6" id="KW-0378">Hydrolase</keyword>
<dbReference type="SUPFAM" id="SSF75005">
    <property type="entry name" value="Arabinanase/levansucrase/invertase"/>
    <property type="match status" value="1"/>
</dbReference>
<dbReference type="SMART" id="SM00640">
    <property type="entry name" value="Glyco_32"/>
    <property type="match status" value="1"/>
</dbReference>
<protein>
    <recommendedName>
        <fullName evidence="2">beta-fructofuranosidase</fullName>
        <ecNumber evidence="2">3.2.1.26</ecNumber>
    </recommendedName>
</protein>
<dbReference type="Pfam" id="PF00251">
    <property type="entry name" value="Glyco_hydro_32N"/>
    <property type="match status" value="1"/>
</dbReference>
<comment type="similarity">
    <text evidence="1">Belongs to the glycosyl hydrolase 32 family.</text>
</comment>
<gene>
    <name evidence="6" type="ORF">JG540_05320</name>
</gene>
<keyword evidence="4" id="KW-0326">Glycosidase</keyword>
<name>A0A7T7S0T7_9ACTO</name>
<dbReference type="InterPro" id="IPR013148">
    <property type="entry name" value="Glyco_hydro_32_N"/>
</dbReference>
<dbReference type="SUPFAM" id="SSF49899">
    <property type="entry name" value="Concanavalin A-like lectins/glucanases"/>
    <property type="match status" value="1"/>
</dbReference>
<dbReference type="CDD" id="cd18623">
    <property type="entry name" value="GH32_ScrB-like"/>
    <property type="match status" value="1"/>
</dbReference>
<dbReference type="InterPro" id="IPR013320">
    <property type="entry name" value="ConA-like_dom_sf"/>
</dbReference>
<sequence>MAKDLKAQALQALAGSRAQVDPDYPRYHLAPAVGRLNDPNGLLVDRGTYHAFFQLGPFHPRRRLVYWGHASSTDLLSWRQHEPAIVPDSAYDANGAYSGTALVLEPEEAARAPQEAPFQLFYTGNLKDPRTSERHASQCLVTSADLRTFAKHPGNPVVPQPEPGFTAHYRDPQVFRDPDRPGEYRMLVGAQRADRTGAAVFYRSRDLLEWTFEGELVFPDAGGALESLGYMWECPNLVRLTDEQTGQQRDVLVFCPQGMEPQAEGYENVFPCVYVVGRLEGCALRECDGTLAELDRGFEFYAPQVFARRPSEPGPVLLMGWAGNATEDEHPSLDPGGWLHTMTVPRVLSLRGGRLLQRPAVPTQAPGAVRSVLAGACLPAGSHRLPELEGSRHWQLVLEPAPGARPAWTLRLGTEGCHVDITLDGDQLTVDRSTSRLTRYATRRQVTLPAGAADRLEVLHDASVTELYLGQGELVLTLRSFLEPRASGATLLTPSGLEVAAAWVRLHSAAG</sequence>
<dbReference type="GO" id="GO:0004564">
    <property type="term" value="F:beta-fructofuranosidase activity"/>
    <property type="evidence" value="ECO:0007669"/>
    <property type="project" value="UniProtKB-EC"/>
</dbReference>
<evidence type="ECO:0000256" key="4">
    <source>
        <dbReference type="ARBA" id="ARBA00023295"/>
    </source>
</evidence>
<dbReference type="AlphaFoldDB" id="A0A7T7S0T7"/>
<proteinExistence type="inferred from homology"/>
<dbReference type="InterPro" id="IPR051214">
    <property type="entry name" value="GH32_Enzymes"/>
</dbReference>
<dbReference type="Gene3D" id="2.60.120.560">
    <property type="entry name" value="Exo-inulinase, domain 1"/>
    <property type="match status" value="1"/>
</dbReference>
<dbReference type="KEGG" id="awe:JG540_05320"/>
<evidence type="ECO:0000259" key="5">
    <source>
        <dbReference type="Pfam" id="PF00251"/>
    </source>
</evidence>
<dbReference type="PROSITE" id="PS00609">
    <property type="entry name" value="GLYCOSYL_HYDROL_F32"/>
    <property type="match status" value="1"/>
</dbReference>
<organism evidence="6 7">
    <name type="scientific">Actinomyces weissii</name>
    <dbReference type="NCBI Taxonomy" id="675090"/>
    <lineage>
        <taxon>Bacteria</taxon>
        <taxon>Bacillati</taxon>
        <taxon>Actinomycetota</taxon>
        <taxon>Actinomycetes</taxon>
        <taxon>Actinomycetales</taxon>
        <taxon>Actinomycetaceae</taxon>
        <taxon>Actinomyces</taxon>
    </lineage>
</organism>
<dbReference type="EC" id="3.2.1.26" evidence="2"/>
<evidence type="ECO:0000256" key="3">
    <source>
        <dbReference type="ARBA" id="ARBA00022801"/>
    </source>
</evidence>
<dbReference type="InterPro" id="IPR018053">
    <property type="entry name" value="Glyco_hydro_32_AS"/>
</dbReference>
<dbReference type="RefSeq" id="WP_200274643.1">
    <property type="nucleotide sequence ID" value="NZ_CP066802.1"/>
</dbReference>
<evidence type="ECO:0000256" key="2">
    <source>
        <dbReference type="ARBA" id="ARBA00012758"/>
    </source>
</evidence>
<dbReference type="PANTHER" id="PTHR43101">
    <property type="entry name" value="BETA-FRUCTOSIDASE"/>
    <property type="match status" value="1"/>
</dbReference>
<evidence type="ECO:0000313" key="6">
    <source>
        <dbReference type="EMBL" id="QQM66553.1"/>
    </source>
</evidence>
<dbReference type="EMBL" id="CP066802">
    <property type="protein sequence ID" value="QQM66553.1"/>
    <property type="molecule type" value="Genomic_DNA"/>
</dbReference>
<evidence type="ECO:0000313" key="7">
    <source>
        <dbReference type="Proteomes" id="UP000595895"/>
    </source>
</evidence>
<keyword evidence="7" id="KW-1185">Reference proteome</keyword>
<dbReference type="InterPro" id="IPR001362">
    <property type="entry name" value="Glyco_hydro_32"/>
</dbReference>
<dbReference type="Proteomes" id="UP000595895">
    <property type="component" value="Chromosome"/>
</dbReference>